<evidence type="ECO:0000313" key="3">
    <source>
        <dbReference type="EMBL" id="GAA1754812.1"/>
    </source>
</evidence>
<dbReference type="EMBL" id="BAAAPN010000034">
    <property type="protein sequence ID" value="GAA1754812.1"/>
    <property type="molecule type" value="Genomic_DNA"/>
</dbReference>
<comment type="caution">
    <text evidence="3">The sequence shown here is derived from an EMBL/GenBank/DDBJ whole genome shotgun (WGS) entry which is preliminary data.</text>
</comment>
<name>A0ABN2KFF8_9MICO</name>
<feature type="region of interest" description="Disordered" evidence="2">
    <location>
        <begin position="1"/>
        <end position="153"/>
    </location>
</feature>
<keyword evidence="1" id="KW-0175">Coiled coil</keyword>
<dbReference type="InterPro" id="IPR007139">
    <property type="entry name" value="DUF349"/>
</dbReference>
<sequence length="564" mass="59746">MTDTPTTPDRDVTATDEPAADVSSVGADVLAAEAATAPDESTAEPDVPAAENDVAPNDVAPVEQEPAADEPAAEEPVAESVVVEAAAVDPEPVAADEAEAAAESAPAASPAALPAPSAPKPGPRPGMPSPAMFAAKPKPAAAPAHPHSDSVRFGRVDADGTVYVGEGEGERAVGSYPGASNDEALNYFARKYDELFAAAELLHQRVAVPEVTAKDVAEGLKGLRKHIGDANVVGDLAALNALVSTIEGELTSKRQAEGEARAAARAEAQTAREALVASAEQIAAVPVERVQWKTASATMRSLLDTWKEHQRSGVRLDKEIEAALWQRFSKARNSFDKARRSHFAELESTRAGARATKEKLVAEAQHLATSTDWAATAGAFKRLMDQWRVAGRASRAEDDSLWEQFKSAQDSFFNAKDAVVAAEDEEYRANLEVKLALLADAEKLLPVTDLEVAKAGLRGIQDKWDKAGKVPRADIERTEKGLRRIEAAVRDAEDRKWRRSNPEVASRAHSLATQLEASVAKLEADLAAAEAKGNAKQVADLTAKLTAQRAWLDQARGGLAEFGG</sequence>
<feature type="compositionally biased region" description="Low complexity" evidence="2">
    <location>
        <begin position="101"/>
        <end position="115"/>
    </location>
</feature>
<organism evidence="3 4">
    <name type="scientific">Nostocoides vanveenii</name>
    <dbReference type="NCBI Taxonomy" id="330835"/>
    <lineage>
        <taxon>Bacteria</taxon>
        <taxon>Bacillati</taxon>
        <taxon>Actinomycetota</taxon>
        <taxon>Actinomycetes</taxon>
        <taxon>Micrococcales</taxon>
        <taxon>Intrasporangiaceae</taxon>
        <taxon>Nostocoides</taxon>
    </lineage>
</organism>
<evidence type="ECO:0008006" key="5">
    <source>
        <dbReference type="Google" id="ProtNLM"/>
    </source>
</evidence>
<protein>
    <recommendedName>
        <fullName evidence="5">DUF349 domain-containing protein</fullName>
    </recommendedName>
</protein>
<evidence type="ECO:0000313" key="4">
    <source>
        <dbReference type="Proteomes" id="UP001501475"/>
    </source>
</evidence>
<dbReference type="Pfam" id="PF03993">
    <property type="entry name" value="DUF349"/>
    <property type="match status" value="3"/>
</dbReference>
<dbReference type="RefSeq" id="WP_344063855.1">
    <property type="nucleotide sequence ID" value="NZ_BAAAPN010000034.1"/>
</dbReference>
<feature type="compositionally biased region" description="Acidic residues" evidence="2">
    <location>
        <begin position="66"/>
        <end position="77"/>
    </location>
</feature>
<feature type="compositionally biased region" description="Pro residues" evidence="2">
    <location>
        <begin position="116"/>
        <end position="128"/>
    </location>
</feature>
<gene>
    <name evidence="3" type="ORF">GCM10009810_13240</name>
</gene>
<proteinExistence type="predicted"/>
<evidence type="ECO:0000256" key="2">
    <source>
        <dbReference type="SAM" id="MobiDB-lite"/>
    </source>
</evidence>
<dbReference type="Proteomes" id="UP001501475">
    <property type="component" value="Unassembled WGS sequence"/>
</dbReference>
<keyword evidence="4" id="KW-1185">Reference proteome</keyword>
<reference evidence="3 4" key="1">
    <citation type="journal article" date="2019" name="Int. J. Syst. Evol. Microbiol.">
        <title>The Global Catalogue of Microorganisms (GCM) 10K type strain sequencing project: providing services to taxonomists for standard genome sequencing and annotation.</title>
        <authorList>
            <consortium name="The Broad Institute Genomics Platform"/>
            <consortium name="The Broad Institute Genome Sequencing Center for Infectious Disease"/>
            <person name="Wu L."/>
            <person name="Ma J."/>
        </authorList>
    </citation>
    <scope>NUCLEOTIDE SEQUENCE [LARGE SCALE GENOMIC DNA]</scope>
    <source>
        <strain evidence="3 4">JCM 15591</strain>
    </source>
</reference>
<feature type="compositionally biased region" description="Low complexity" evidence="2">
    <location>
        <begin position="78"/>
        <end position="93"/>
    </location>
</feature>
<feature type="compositionally biased region" description="Low complexity" evidence="2">
    <location>
        <begin position="129"/>
        <end position="145"/>
    </location>
</feature>
<accession>A0ABN2KFF8</accession>
<feature type="coiled-coil region" evidence="1">
    <location>
        <begin position="475"/>
        <end position="532"/>
    </location>
</feature>
<evidence type="ECO:0000256" key="1">
    <source>
        <dbReference type="SAM" id="Coils"/>
    </source>
</evidence>